<evidence type="ECO:0000313" key="2">
    <source>
        <dbReference type="EMBL" id="KAH9311518.1"/>
    </source>
</evidence>
<sequence length="71" mass="8282">KLIFIGYSEENLRHRLMDPKTRKVYTSRDVEFFKKKEVETPPPDSQDVDFPPIVKIEVDVPSEDESNDGDD</sequence>
<comment type="caution">
    <text evidence="2">The sequence shown here is derived from an EMBL/GenBank/DDBJ whole genome shotgun (WGS) entry which is preliminary data.</text>
</comment>
<keyword evidence="3" id="KW-1185">Reference proteome</keyword>
<feature type="domain" description="Retroviral polymerase SH3-like" evidence="1">
    <location>
        <begin position="1"/>
        <end position="42"/>
    </location>
</feature>
<reference evidence="2 3" key="1">
    <citation type="journal article" date="2021" name="Nat. Plants">
        <title>The Taxus genome provides insights into paclitaxel biosynthesis.</title>
        <authorList>
            <person name="Xiong X."/>
            <person name="Gou J."/>
            <person name="Liao Q."/>
            <person name="Li Y."/>
            <person name="Zhou Q."/>
            <person name="Bi G."/>
            <person name="Li C."/>
            <person name="Du R."/>
            <person name="Wang X."/>
            <person name="Sun T."/>
            <person name="Guo L."/>
            <person name="Liang H."/>
            <person name="Lu P."/>
            <person name="Wu Y."/>
            <person name="Zhang Z."/>
            <person name="Ro D.K."/>
            <person name="Shang Y."/>
            <person name="Huang S."/>
            <person name="Yan J."/>
        </authorList>
    </citation>
    <scope>NUCLEOTIDE SEQUENCE [LARGE SCALE GENOMIC DNA]</scope>
    <source>
        <strain evidence="2">Ta-2019</strain>
    </source>
</reference>
<dbReference type="InterPro" id="IPR057670">
    <property type="entry name" value="SH3_retrovirus"/>
</dbReference>
<feature type="non-terminal residue" evidence="2">
    <location>
        <position position="1"/>
    </location>
</feature>
<feature type="non-terminal residue" evidence="2">
    <location>
        <position position="71"/>
    </location>
</feature>
<proteinExistence type="predicted"/>
<evidence type="ECO:0000313" key="3">
    <source>
        <dbReference type="Proteomes" id="UP000824469"/>
    </source>
</evidence>
<evidence type="ECO:0000259" key="1">
    <source>
        <dbReference type="Pfam" id="PF25597"/>
    </source>
</evidence>
<protein>
    <recommendedName>
        <fullName evidence="1">Retroviral polymerase SH3-like domain-containing protein</fullName>
    </recommendedName>
</protein>
<organism evidence="2 3">
    <name type="scientific">Taxus chinensis</name>
    <name type="common">Chinese yew</name>
    <name type="synonym">Taxus wallichiana var. chinensis</name>
    <dbReference type="NCBI Taxonomy" id="29808"/>
    <lineage>
        <taxon>Eukaryota</taxon>
        <taxon>Viridiplantae</taxon>
        <taxon>Streptophyta</taxon>
        <taxon>Embryophyta</taxon>
        <taxon>Tracheophyta</taxon>
        <taxon>Spermatophyta</taxon>
        <taxon>Pinopsida</taxon>
        <taxon>Pinidae</taxon>
        <taxon>Conifers II</taxon>
        <taxon>Cupressales</taxon>
        <taxon>Taxaceae</taxon>
        <taxon>Taxus</taxon>
    </lineage>
</organism>
<accession>A0AA38FYM3</accession>
<dbReference type="AlphaFoldDB" id="A0AA38FYM3"/>
<dbReference type="EMBL" id="JAHRHJ020000006">
    <property type="protein sequence ID" value="KAH9311518.1"/>
    <property type="molecule type" value="Genomic_DNA"/>
</dbReference>
<dbReference type="Pfam" id="PF25597">
    <property type="entry name" value="SH3_retrovirus"/>
    <property type="match status" value="1"/>
</dbReference>
<dbReference type="Proteomes" id="UP000824469">
    <property type="component" value="Unassembled WGS sequence"/>
</dbReference>
<name>A0AA38FYM3_TAXCH</name>
<gene>
    <name evidence="2" type="ORF">KI387_026553</name>
</gene>